<evidence type="ECO:0000313" key="3">
    <source>
        <dbReference type="Proteomes" id="UP000051794"/>
    </source>
</evidence>
<dbReference type="InterPro" id="IPR050900">
    <property type="entry name" value="Transposase_IS3/IS150/IS904"/>
</dbReference>
<sequence length="111" mass="12951">MGLRPKTSYRMTIHSDQGFQYQNGRYINILKSNKVFQSMSRKATCLDNACIESFFNQLKVGTVHNNNFKDYNSLNQAVKEYISYYNNYRIKQKLGGMSPVEYRINSSQKIA</sequence>
<comment type="caution">
    <text evidence="2">The sequence shown here is derived from an EMBL/GenBank/DDBJ whole genome shotgun (WGS) entry which is preliminary data.</text>
</comment>
<evidence type="ECO:0000259" key="1">
    <source>
        <dbReference type="PROSITE" id="PS50994"/>
    </source>
</evidence>
<protein>
    <recommendedName>
        <fullName evidence="1">Integrase catalytic domain-containing protein</fullName>
    </recommendedName>
</protein>
<reference evidence="2 3" key="1">
    <citation type="journal article" date="2015" name="Genome Announc.">
        <title>Expanding the biotechnology potential of lactobacilli through comparative genomics of 213 strains and associated genera.</title>
        <authorList>
            <person name="Sun Z."/>
            <person name="Harris H.M."/>
            <person name="McCann A."/>
            <person name="Guo C."/>
            <person name="Argimon S."/>
            <person name="Zhang W."/>
            <person name="Yang X."/>
            <person name="Jeffery I.B."/>
            <person name="Cooney J.C."/>
            <person name="Kagawa T.F."/>
            <person name="Liu W."/>
            <person name="Song Y."/>
            <person name="Salvetti E."/>
            <person name="Wrobel A."/>
            <person name="Rasinkangas P."/>
            <person name="Parkhill J."/>
            <person name="Rea M.C."/>
            <person name="O'Sullivan O."/>
            <person name="Ritari J."/>
            <person name="Douillard F.P."/>
            <person name="Paul Ross R."/>
            <person name="Yang R."/>
            <person name="Briner A.E."/>
            <person name="Felis G.E."/>
            <person name="de Vos W.M."/>
            <person name="Barrangou R."/>
            <person name="Klaenhammer T.R."/>
            <person name="Caufield P.W."/>
            <person name="Cui Y."/>
            <person name="Zhang H."/>
            <person name="O'Toole P.W."/>
        </authorList>
    </citation>
    <scope>NUCLEOTIDE SEQUENCE [LARGE SCALE GENOMIC DNA]</scope>
    <source>
        <strain evidence="2 3">DSM 12361</strain>
    </source>
</reference>
<dbReference type="Proteomes" id="UP000051794">
    <property type="component" value="Unassembled WGS sequence"/>
</dbReference>
<dbReference type="EMBL" id="AZCK01000020">
    <property type="protein sequence ID" value="KRK22135.1"/>
    <property type="molecule type" value="Genomic_DNA"/>
</dbReference>
<dbReference type="PANTHER" id="PTHR46889">
    <property type="entry name" value="TRANSPOSASE INSF FOR INSERTION SEQUENCE IS3B-RELATED"/>
    <property type="match status" value="1"/>
</dbReference>
<name>A0A0R1FUJ9_9LACO</name>
<feature type="domain" description="Integrase catalytic" evidence="1">
    <location>
        <begin position="1"/>
        <end position="107"/>
    </location>
</feature>
<dbReference type="InterPro" id="IPR001584">
    <property type="entry name" value="Integrase_cat-core"/>
</dbReference>
<dbReference type="InterPro" id="IPR036397">
    <property type="entry name" value="RNaseH_sf"/>
</dbReference>
<dbReference type="PATRIC" id="fig|1423768.4.peg.1226"/>
<dbReference type="InterPro" id="IPR012337">
    <property type="entry name" value="RNaseH-like_sf"/>
</dbReference>
<evidence type="ECO:0000313" key="2">
    <source>
        <dbReference type="EMBL" id="KRK22135.1"/>
    </source>
</evidence>
<accession>A0A0R1FUJ9</accession>
<dbReference type="AlphaFoldDB" id="A0A0R1FUJ9"/>
<dbReference type="Pfam" id="PF13333">
    <property type="entry name" value="rve_2"/>
    <property type="match status" value="1"/>
</dbReference>
<dbReference type="PANTHER" id="PTHR46889:SF4">
    <property type="entry name" value="TRANSPOSASE INSO FOR INSERTION SEQUENCE ELEMENT IS911B-RELATED"/>
    <property type="match status" value="1"/>
</dbReference>
<dbReference type="GO" id="GO:0003676">
    <property type="term" value="F:nucleic acid binding"/>
    <property type="evidence" value="ECO:0007669"/>
    <property type="project" value="InterPro"/>
</dbReference>
<dbReference type="PROSITE" id="PS50994">
    <property type="entry name" value="INTEGRASE"/>
    <property type="match status" value="1"/>
</dbReference>
<proteinExistence type="predicted"/>
<organism evidence="2 3">
    <name type="scientific">Apilactobacillus kunkeei DSM 12361 = ATCC 700308</name>
    <dbReference type="NCBI Taxonomy" id="1423768"/>
    <lineage>
        <taxon>Bacteria</taxon>
        <taxon>Bacillati</taxon>
        <taxon>Bacillota</taxon>
        <taxon>Bacilli</taxon>
        <taxon>Lactobacillales</taxon>
        <taxon>Lactobacillaceae</taxon>
        <taxon>Apilactobacillus</taxon>
    </lineage>
</organism>
<dbReference type="Gene3D" id="3.30.420.10">
    <property type="entry name" value="Ribonuclease H-like superfamily/Ribonuclease H"/>
    <property type="match status" value="1"/>
</dbReference>
<dbReference type="GO" id="GO:0015074">
    <property type="term" value="P:DNA integration"/>
    <property type="evidence" value="ECO:0007669"/>
    <property type="project" value="InterPro"/>
</dbReference>
<gene>
    <name evidence="2" type="ORF">FD43_GL001214</name>
</gene>
<dbReference type="SUPFAM" id="SSF53098">
    <property type="entry name" value="Ribonuclease H-like"/>
    <property type="match status" value="1"/>
</dbReference>